<organism evidence="1 2">
    <name type="scientific">Pseudomonas cremoricolorata</name>
    <dbReference type="NCBI Taxonomy" id="157783"/>
    <lineage>
        <taxon>Bacteria</taxon>
        <taxon>Pseudomonadati</taxon>
        <taxon>Pseudomonadota</taxon>
        <taxon>Gammaproteobacteria</taxon>
        <taxon>Pseudomonadales</taxon>
        <taxon>Pseudomonadaceae</taxon>
        <taxon>Pseudomonas</taxon>
    </lineage>
</organism>
<sequence length="122" mass="13502">MSEADWEGYLPPDGTPCEGYIYAETANQGRPLNEWVPGVFIGKAYAANGGAMGLLKTEDGRVHAIGDFSFFRPMRTPEQIEAEEREKAVTEIFQVTGLRARDGGRIVAEAIYDAGYRRQEAQ</sequence>
<dbReference type="STRING" id="157783.LK03_14855"/>
<evidence type="ECO:0000313" key="1">
    <source>
        <dbReference type="EMBL" id="AIR90488.1"/>
    </source>
</evidence>
<evidence type="ECO:0000313" key="2">
    <source>
        <dbReference type="Proteomes" id="UP000029493"/>
    </source>
</evidence>
<keyword evidence="2" id="KW-1185">Reference proteome</keyword>
<dbReference type="OrthoDB" id="6505552at2"/>
<dbReference type="EMBL" id="CP009455">
    <property type="protein sequence ID" value="AIR90488.1"/>
    <property type="molecule type" value="Genomic_DNA"/>
</dbReference>
<dbReference type="Proteomes" id="UP000029493">
    <property type="component" value="Chromosome"/>
</dbReference>
<proteinExistence type="predicted"/>
<accession>A0A089YFH7</accession>
<protein>
    <submittedName>
        <fullName evidence="1">Uncharacterized protein</fullName>
    </submittedName>
</protein>
<reference evidence="1 2" key="1">
    <citation type="submission" date="2014-09" db="EMBL/GenBank/DDBJ databases">
        <authorList>
            <person name="Chan K.-G."/>
        </authorList>
    </citation>
    <scope>NUCLEOTIDE SEQUENCE [LARGE SCALE GENOMIC DNA]</scope>
    <source>
        <strain evidence="1 2">ND07</strain>
    </source>
</reference>
<gene>
    <name evidence="1" type="ORF">LK03_14855</name>
</gene>
<dbReference type="AlphaFoldDB" id="A0A089YFH7"/>
<dbReference type="KEGG" id="psw:LK03_14855"/>
<name>A0A089YFH7_9PSED</name>
<dbReference type="RefSeq" id="WP_038413080.1">
    <property type="nucleotide sequence ID" value="NZ_CP009455.1"/>
</dbReference>